<proteinExistence type="predicted"/>
<feature type="compositionally biased region" description="Low complexity" evidence="1">
    <location>
        <begin position="681"/>
        <end position="691"/>
    </location>
</feature>
<feature type="region of interest" description="Disordered" evidence="1">
    <location>
        <begin position="355"/>
        <end position="381"/>
    </location>
</feature>
<gene>
    <name evidence="2" type="ORF">DOTSEDRAFT_53302</name>
</gene>
<protein>
    <submittedName>
        <fullName evidence="2">Uncharacterized protein</fullName>
    </submittedName>
</protein>
<evidence type="ECO:0000256" key="1">
    <source>
        <dbReference type="SAM" id="MobiDB-lite"/>
    </source>
</evidence>
<feature type="compositionally biased region" description="Basic and acidic residues" evidence="1">
    <location>
        <begin position="698"/>
        <end position="711"/>
    </location>
</feature>
<accession>N1PL88</accession>
<name>N1PL88_DOTSN</name>
<feature type="compositionally biased region" description="Low complexity" evidence="1">
    <location>
        <begin position="457"/>
        <end position="469"/>
    </location>
</feature>
<dbReference type="eggNOG" id="ENOG502RP1I">
    <property type="taxonomic scope" value="Eukaryota"/>
</dbReference>
<feature type="region of interest" description="Disordered" evidence="1">
    <location>
        <begin position="83"/>
        <end position="103"/>
    </location>
</feature>
<evidence type="ECO:0000313" key="2">
    <source>
        <dbReference type="EMBL" id="EME44096.1"/>
    </source>
</evidence>
<feature type="region of interest" description="Disordered" evidence="1">
    <location>
        <begin position="675"/>
        <end position="711"/>
    </location>
</feature>
<dbReference type="OMA" id="MKMIPQP"/>
<feature type="compositionally biased region" description="Basic residues" evidence="1">
    <location>
        <begin position="515"/>
        <end position="528"/>
    </location>
</feature>
<feature type="compositionally biased region" description="Basic residues" evidence="1">
    <location>
        <begin position="543"/>
        <end position="553"/>
    </location>
</feature>
<dbReference type="AlphaFoldDB" id="N1PL88"/>
<feature type="compositionally biased region" description="Basic and acidic residues" evidence="1">
    <location>
        <begin position="529"/>
        <end position="538"/>
    </location>
</feature>
<feature type="compositionally biased region" description="Polar residues" evidence="1">
    <location>
        <begin position="476"/>
        <end position="486"/>
    </location>
</feature>
<feature type="compositionally biased region" description="Polar residues" evidence="1">
    <location>
        <begin position="205"/>
        <end position="216"/>
    </location>
</feature>
<feature type="compositionally biased region" description="Low complexity" evidence="1">
    <location>
        <begin position="395"/>
        <end position="412"/>
    </location>
</feature>
<reference evidence="3" key="1">
    <citation type="journal article" date="2012" name="PLoS Genet.">
        <title>The genomes of the fungal plant pathogens Cladosporium fulvum and Dothistroma septosporum reveal adaptation to different hosts and lifestyles but also signatures of common ancestry.</title>
        <authorList>
            <person name="de Wit P.J.G.M."/>
            <person name="van der Burgt A."/>
            <person name="Oekmen B."/>
            <person name="Stergiopoulos I."/>
            <person name="Abd-Elsalam K.A."/>
            <person name="Aerts A.L."/>
            <person name="Bahkali A.H."/>
            <person name="Beenen H.G."/>
            <person name="Chettri P."/>
            <person name="Cox M.P."/>
            <person name="Datema E."/>
            <person name="de Vries R.P."/>
            <person name="Dhillon B."/>
            <person name="Ganley A.R."/>
            <person name="Griffiths S.A."/>
            <person name="Guo Y."/>
            <person name="Hamelin R.C."/>
            <person name="Henrissat B."/>
            <person name="Kabir M.S."/>
            <person name="Jashni M.K."/>
            <person name="Kema G."/>
            <person name="Klaubauf S."/>
            <person name="Lapidus A."/>
            <person name="Levasseur A."/>
            <person name="Lindquist E."/>
            <person name="Mehrabi R."/>
            <person name="Ohm R.A."/>
            <person name="Owen T.J."/>
            <person name="Salamov A."/>
            <person name="Schwelm A."/>
            <person name="Schijlen E."/>
            <person name="Sun H."/>
            <person name="van den Burg H.A."/>
            <person name="van Ham R.C.H.J."/>
            <person name="Zhang S."/>
            <person name="Goodwin S.B."/>
            <person name="Grigoriev I.V."/>
            <person name="Collemare J."/>
            <person name="Bradshaw R.E."/>
        </authorList>
    </citation>
    <scope>NUCLEOTIDE SEQUENCE [LARGE SCALE GENOMIC DNA]</scope>
    <source>
        <strain evidence="3">NZE10 / CBS 128990</strain>
    </source>
</reference>
<keyword evidence="3" id="KW-1185">Reference proteome</keyword>
<reference evidence="2 3" key="2">
    <citation type="journal article" date="2012" name="PLoS Pathog.">
        <title>Diverse lifestyles and strategies of plant pathogenesis encoded in the genomes of eighteen Dothideomycetes fungi.</title>
        <authorList>
            <person name="Ohm R.A."/>
            <person name="Feau N."/>
            <person name="Henrissat B."/>
            <person name="Schoch C.L."/>
            <person name="Horwitz B.A."/>
            <person name="Barry K.W."/>
            <person name="Condon B.J."/>
            <person name="Copeland A.C."/>
            <person name="Dhillon B."/>
            <person name="Glaser F."/>
            <person name="Hesse C.N."/>
            <person name="Kosti I."/>
            <person name="LaButti K."/>
            <person name="Lindquist E.A."/>
            <person name="Lucas S."/>
            <person name="Salamov A.A."/>
            <person name="Bradshaw R.E."/>
            <person name="Ciuffetti L."/>
            <person name="Hamelin R.C."/>
            <person name="Kema G.H.J."/>
            <person name="Lawrence C."/>
            <person name="Scott J.A."/>
            <person name="Spatafora J.W."/>
            <person name="Turgeon B.G."/>
            <person name="de Wit P.J.G.M."/>
            <person name="Zhong S."/>
            <person name="Goodwin S.B."/>
            <person name="Grigoriev I.V."/>
        </authorList>
    </citation>
    <scope>NUCLEOTIDE SEQUENCE [LARGE SCALE GENOMIC DNA]</scope>
    <source>
        <strain evidence="3">NZE10 / CBS 128990</strain>
    </source>
</reference>
<dbReference type="OrthoDB" id="3919589at2759"/>
<organism evidence="2 3">
    <name type="scientific">Dothistroma septosporum (strain NZE10 / CBS 128990)</name>
    <name type="common">Red band needle blight fungus</name>
    <name type="synonym">Mycosphaerella pini</name>
    <dbReference type="NCBI Taxonomy" id="675120"/>
    <lineage>
        <taxon>Eukaryota</taxon>
        <taxon>Fungi</taxon>
        <taxon>Dikarya</taxon>
        <taxon>Ascomycota</taxon>
        <taxon>Pezizomycotina</taxon>
        <taxon>Dothideomycetes</taxon>
        <taxon>Dothideomycetidae</taxon>
        <taxon>Mycosphaerellales</taxon>
        <taxon>Mycosphaerellaceae</taxon>
        <taxon>Dothistroma</taxon>
    </lineage>
</organism>
<dbReference type="HOGENOM" id="CLU_359396_0_0_1"/>
<sequence>MYTEARPSSTYQSSPGWSIPPLSPGKLKRPTVDSAAASSGSHDPSPRKPLQRPKCPGSGSSSSSLTGLEQTVPSFQSFIKRTPYLNSQKPLPPTPSLAEKRSEGSLIDSYFRRSSSIYSRAPSQWDAESIPEWNLEEVLERDPPPLLHPIAYSASTPDLRQRDDAAPLLEPRVFSPLIISPSPGISMIAADRVRSEVLAPVPPKTRQSTSSRQSLKVPSRPRAGMISLEQAKQALKAPGAVPLLPEELRAQALKTTRSHAQIRLDSIDIFAAGGQAPQLPPSATLVDPQGRRRTLLTPPVEIAAPAEEYPFLKITSVPPKSSVPYAKAFHVGSGSVRTMTPPTAHGWGVSRGDVGLFAQDNDSDVSRGRAKQRRTSRDADQADELAHAYHSIVTQQQARQASTSSAWSSDGSIRTRMKMIPQPLFHSKQLPRSRLPEDPHRSQSSLSFPDGPRRGHSGSSGSSGRRSTGFHLRLSPPTSTRASSITGVILISSPGDHQGNKGQPPPIDTSVPGKPKAKTLKLPKSKSHLSRDKSRDAFYPKFPRMKSSRKGQKKAKDLEQSIQPGKPLLAADIVALKLKTPESTPDISRPANSASGARTTGNDASSQGRVPMMWERVARNVAKSRRRSSNKSQTWPEAMSPGAFARFPDSPHLFPSPVKATTIHLGWTESTKKNFDEVHSPTHSPSRPHPTYIIRPPKSADDSKKDSAEERFTTTRRPSLFGGVLDSWRENKAQKRREDLKRMIRVVDREERLAPDQKVEEGDREVWTRPVLGLQRKLSEFGWV</sequence>
<feature type="region of interest" description="Disordered" evidence="1">
    <location>
        <begin position="393"/>
        <end position="564"/>
    </location>
</feature>
<feature type="region of interest" description="Disordered" evidence="1">
    <location>
        <begin position="582"/>
        <end position="607"/>
    </location>
</feature>
<dbReference type="Proteomes" id="UP000016933">
    <property type="component" value="Unassembled WGS sequence"/>
</dbReference>
<feature type="compositionally biased region" description="Polar residues" evidence="1">
    <location>
        <begin position="1"/>
        <end position="16"/>
    </location>
</feature>
<feature type="region of interest" description="Disordered" evidence="1">
    <location>
        <begin position="1"/>
        <end position="69"/>
    </location>
</feature>
<feature type="region of interest" description="Disordered" evidence="1">
    <location>
        <begin position="620"/>
        <end position="641"/>
    </location>
</feature>
<evidence type="ECO:0000313" key="3">
    <source>
        <dbReference type="Proteomes" id="UP000016933"/>
    </source>
</evidence>
<dbReference type="EMBL" id="KB446539">
    <property type="protein sequence ID" value="EME44096.1"/>
    <property type="molecule type" value="Genomic_DNA"/>
</dbReference>
<feature type="region of interest" description="Disordered" evidence="1">
    <location>
        <begin position="200"/>
        <end position="221"/>
    </location>
</feature>